<dbReference type="Proteomes" id="UP000018144">
    <property type="component" value="Unassembled WGS sequence"/>
</dbReference>
<accession>U4KUW3</accession>
<evidence type="ECO:0000313" key="2">
    <source>
        <dbReference type="Proteomes" id="UP000018144"/>
    </source>
</evidence>
<proteinExistence type="predicted"/>
<organism evidence="1 2">
    <name type="scientific">Pyronema omphalodes (strain CBS 100304)</name>
    <name type="common">Pyronema confluens</name>
    <dbReference type="NCBI Taxonomy" id="1076935"/>
    <lineage>
        <taxon>Eukaryota</taxon>
        <taxon>Fungi</taxon>
        <taxon>Dikarya</taxon>
        <taxon>Ascomycota</taxon>
        <taxon>Pezizomycotina</taxon>
        <taxon>Pezizomycetes</taxon>
        <taxon>Pezizales</taxon>
        <taxon>Pyronemataceae</taxon>
        <taxon>Pyronema</taxon>
    </lineage>
</organism>
<evidence type="ECO:0000313" key="1">
    <source>
        <dbReference type="EMBL" id="CCX04601.1"/>
    </source>
</evidence>
<gene>
    <name evidence="1" type="ORF">PCON_02967</name>
</gene>
<reference evidence="1 2" key="1">
    <citation type="journal article" date="2013" name="PLoS Genet.">
        <title>The genome and development-dependent transcriptomes of Pyronema confluens: a window into fungal evolution.</title>
        <authorList>
            <person name="Traeger S."/>
            <person name="Altegoer F."/>
            <person name="Freitag M."/>
            <person name="Gabaldon T."/>
            <person name="Kempken F."/>
            <person name="Kumar A."/>
            <person name="Marcet-Houben M."/>
            <person name="Poggeler S."/>
            <person name="Stajich J.E."/>
            <person name="Nowrousian M."/>
        </authorList>
    </citation>
    <scope>NUCLEOTIDE SEQUENCE [LARGE SCALE GENOMIC DNA]</scope>
    <source>
        <strain evidence="2">CBS 100304</strain>
        <tissue evidence="1">Vegetative mycelium</tissue>
    </source>
</reference>
<protein>
    <submittedName>
        <fullName evidence="1">Uncharacterized protein</fullName>
    </submittedName>
</protein>
<sequence length="150" mass="17125">MNFSCKKHYRITITFNSVATRISDTAAETPLAYEMEPDPAVLEDPTNDSYGIHLYISMLVIVDDYVMEIRHRYHNTPIPSIVNPEQLPVLLPDNEFDEMCDEEAGVLVLKLDQPEIDRLNLHHVAMEGLYEAPIKEPRMVLDVGTGYGHR</sequence>
<keyword evidence="2" id="KW-1185">Reference proteome</keyword>
<dbReference type="EMBL" id="HF935210">
    <property type="protein sequence ID" value="CCX04601.1"/>
    <property type="molecule type" value="Genomic_DNA"/>
</dbReference>
<name>U4KUW3_PYROM</name>
<dbReference type="AlphaFoldDB" id="U4KUW3"/>